<evidence type="ECO:0007829" key="2">
    <source>
        <dbReference type="PDB" id="7CHU"/>
    </source>
</evidence>
<dbReference type="PDB" id="7CHU">
    <property type="method" value="X-ray"/>
    <property type="resolution" value="2.01 A"/>
    <property type="chains" value="A/B/C=205-723"/>
</dbReference>
<accession>A0ACD6B8C1</accession>
<protein>
    <submittedName>
        <fullName evidence="1">Pectin lyase</fullName>
    </submittedName>
</protein>
<reference evidence="1" key="1">
    <citation type="submission" date="2006-03" db="EMBL/GenBank/DDBJ databases">
        <title>Complete genome sequence and transcription profile of a Geobacillus virus.</title>
        <authorList>
            <person name="Liu B."/>
            <person name="Zhang X."/>
        </authorList>
    </citation>
    <scope>NUCLEOTIDE SEQUENCE</scope>
</reference>
<organism evidence="1">
    <name type="scientific">Geobacillus virus E2</name>
    <dbReference type="NCBI Taxonomy" id="447909"/>
    <lineage>
        <taxon>Viruses</taxon>
        <taxon>Duplodnaviria</taxon>
        <taxon>Heunggongvirae</taxon>
        <taxon>Uroviricota</taxon>
        <taxon>Caudoviricetes</taxon>
    </lineage>
</organism>
<reference evidence="1" key="3">
    <citation type="journal article" date="2008" name="Gene">
        <title>Characterization of a novel portal protein from deep-sea thermophilic bacteriophage GVE2.</title>
        <authorList>
            <person name="Wang Y."/>
            <person name="Zhang X."/>
        </authorList>
    </citation>
    <scope>NUCLEOTIDE SEQUENCE</scope>
</reference>
<accession>A6M964</accession>
<keyword evidence="1" id="KW-0456">Lyase</keyword>
<sequence length="723" mass="77700">MSSMKYPYRDLGVTFDRQFRNDLNANFDDIEHDIRQIGGEAAQQALEAAHEAETQAIYAQQMGDYAEEKGDYAAQQGDYAKTQGDYAKAQGDAANLAATNANDAANNANSAAANADNAAATASNAADNANTAADNANDAATNANTAADNANTQATNAQNAAQSANDAATNANNAADNANTQAAYAQIQGDYAKAQGDYAKQVGDENKTRWLNPVATFADIATTYPNPQHGDTVMVTDDGENSGSVYRYENGQWNLTQKHNDLAIADVQNKIGILKTIAVNVKEFGTKGDGVTDDTVAIQNAINSIVSSLNNASGQGGIVYFPTGTYKVTSKITINKSNIRLVGAGMSATCIKSTITNGNPVFEFVPSDTAQRLCFVGIEKMCIDGQNNDCIGVSLKKISLGRFLDFGVRYCANHGLYIEEVWDTNIIGLYNTDNGDLARNKHGVYIYNGTSDNSNRLLFIACHFEANNGSHVYFDSTGNRRRNGNNQFIGCKFHGKDPSALPGNNPNTPHMYLDGDVTYVMNCYFYQCNNDFIKVKGDRNKIIGCDFYNCTGYFVNLTGTSMLNVIDGCSGQYFGSGLAPFNNPTNENFFCSDFIGENRKLGWNRSYILDQGGRLALFQNVYRSGANFIQPKGTNASFGIQIADNTVDGVAFVGANASGTDNSNVTLTTLLNVTLDGIKPKVPITFTPVTASSTLNNSLFVDSADNKLKFKDNTGTVKIVTLT</sequence>
<evidence type="ECO:0000313" key="1">
    <source>
        <dbReference type="EMBL" id="ABI36836.1"/>
    </source>
</evidence>
<name>A0ACD6B8C1_9CAUD</name>
<proteinExistence type="evidence at protein level"/>
<keyword evidence="2" id="KW-0002">3D-structure</keyword>
<dbReference type="EMBL" id="DQ453159">
    <property type="protein sequence ID" value="ABI36836.1"/>
    <property type="molecule type" value="Genomic_DNA"/>
</dbReference>
<reference evidence="1" key="2">
    <citation type="submission" date="2006-03" db="EMBL/GenBank/DDBJ databases">
        <title>Two novel bacteriophage of thermophilic bacteria isolated from deep-sea hydrothermal fields at the first time.</title>
        <authorList>
            <person name="Liu B."/>
            <person name="Zhang X."/>
        </authorList>
    </citation>
    <scope>NUCLEOTIDE SEQUENCE</scope>
</reference>
<reference evidence="2" key="4">
    <citation type="journal article" date="2020" name="Int. J. Biol. Macromol.">
        <title>Structural and functional characterization of the deep-sea thermophilic bacteriophage GVE2 tailspike protein.</title>
        <authorList>
            <person name="Zhang L."/>
            <person name="Yan Y."/>
            <person name="Gan Q."/>
            <person name="She Z."/>
            <person name="Zhu K."/>
            <person name="Wang J."/>
            <person name="Gao Z."/>
            <person name="Dong Y."/>
            <person name="Gong Y."/>
        </authorList>
    </citation>
    <scope>X-RAY CRYSTALLOGRAPHY (2.01 ANGSTROMS) OF 205-723</scope>
</reference>